<name>A0AC35TMA2_9BILA</name>
<dbReference type="Proteomes" id="UP000095286">
    <property type="component" value="Unplaced"/>
</dbReference>
<proteinExistence type="predicted"/>
<evidence type="ECO:0000313" key="1">
    <source>
        <dbReference type="Proteomes" id="UP000095286"/>
    </source>
</evidence>
<sequence>MSLSSPMLKVKKGTKEKHQNSSAQAFVPDSDNEIFIKAKSEMERLEQILVEELSKHFSLQVDLRVYEDILVKLDDGSEKRMNILGRVSLKNAHMVMINFSDNPAAIKNAKLAIQKSALNVNPQHEGVVLYMPVPRMTRERREKLAESAKLSIYNDYKTALNAVYVKGDKTSTKTSKSIDVAQSIRNNLLALKKVMETKGLAHVETKQKSLLSEVA</sequence>
<organism evidence="1 2">
    <name type="scientific">Rhabditophanes sp. KR3021</name>
    <dbReference type="NCBI Taxonomy" id="114890"/>
    <lineage>
        <taxon>Eukaryota</taxon>
        <taxon>Metazoa</taxon>
        <taxon>Ecdysozoa</taxon>
        <taxon>Nematoda</taxon>
        <taxon>Chromadorea</taxon>
        <taxon>Rhabditida</taxon>
        <taxon>Tylenchina</taxon>
        <taxon>Panagrolaimomorpha</taxon>
        <taxon>Strongyloidoidea</taxon>
        <taxon>Alloionematidae</taxon>
        <taxon>Rhabditophanes</taxon>
    </lineage>
</organism>
<protein>
    <submittedName>
        <fullName evidence="2">RRF domain-containing protein</fullName>
    </submittedName>
</protein>
<accession>A0AC35TMA2</accession>
<evidence type="ECO:0000313" key="2">
    <source>
        <dbReference type="WBParaSite" id="RSKR_0000199300.1"/>
    </source>
</evidence>
<reference evidence="2" key="1">
    <citation type="submission" date="2016-11" db="UniProtKB">
        <authorList>
            <consortium name="WormBaseParasite"/>
        </authorList>
    </citation>
    <scope>IDENTIFICATION</scope>
    <source>
        <strain evidence="2">KR3021</strain>
    </source>
</reference>
<dbReference type="WBParaSite" id="RSKR_0000199300.1">
    <property type="protein sequence ID" value="RSKR_0000199300.1"/>
    <property type="gene ID" value="RSKR_0000199300"/>
</dbReference>